<evidence type="ECO:0000313" key="1">
    <source>
        <dbReference type="EMBL" id="KAI0064973.1"/>
    </source>
</evidence>
<accession>A0ACB8T9X4</accession>
<evidence type="ECO:0000313" key="2">
    <source>
        <dbReference type="Proteomes" id="UP000814140"/>
    </source>
</evidence>
<proteinExistence type="predicted"/>
<reference evidence="1" key="1">
    <citation type="submission" date="2021-03" db="EMBL/GenBank/DDBJ databases">
        <authorList>
            <consortium name="DOE Joint Genome Institute"/>
            <person name="Ahrendt S."/>
            <person name="Looney B.P."/>
            <person name="Miyauchi S."/>
            <person name="Morin E."/>
            <person name="Drula E."/>
            <person name="Courty P.E."/>
            <person name="Chicoki N."/>
            <person name="Fauchery L."/>
            <person name="Kohler A."/>
            <person name="Kuo A."/>
            <person name="Labutti K."/>
            <person name="Pangilinan J."/>
            <person name="Lipzen A."/>
            <person name="Riley R."/>
            <person name="Andreopoulos W."/>
            <person name="He G."/>
            <person name="Johnson J."/>
            <person name="Barry K.W."/>
            <person name="Grigoriev I.V."/>
            <person name="Nagy L."/>
            <person name="Hibbett D."/>
            <person name="Henrissat B."/>
            <person name="Matheny P.B."/>
            <person name="Labbe J."/>
            <person name="Martin F."/>
        </authorList>
    </citation>
    <scope>NUCLEOTIDE SEQUENCE</scope>
    <source>
        <strain evidence="1">HHB10654</strain>
    </source>
</reference>
<keyword evidence="2" id="KW-1185">Reference proteome</keyword>
<dbReference type="EMBL" id="MU277197">
    <property type="protein sequence ID" value="KAI0064973.1"/>
    <property type="molecule type" value="Genomic_DNA"/>
</dbReference>
<gene>
    <name evidence="1" type="ORF">BV25DRAFT_1914121</name>
</gene>
<dbReference type="Proteomes" id="UP000814140">
    <property type="component" value="Unassembled WGS sequence"/>
</dbReference>
<protein>
    <submittedName>
        <fullName evidence="1">Uncharacterized protein</fullName>
    </submittedName>
</protein>
<sequence>MFSVPSLLLPGDVELEVLGKTVSDSLGKVVKAIDLVAKDELSRTFSVALQDGSFVMARVGNTNMPPVIIESEIATMKFIREHTSIPVPDVLSYELDSRHPLGPHFLSEKPQGVRLENVFDDLPDAAQDALVAQIAKYILEVSEHTFPALGSIVLPPASGSPALPPLGPLTHPSFYIDGRAALPLARGPFRTAREYFLACAQRELDCTRALFTQGAPPGYQRELEESQLQVERSVGLLSDLAQRCAGLDGDDAPLARFALDLHDIGLKNILVSADDPTQICAVVDWQCTSTRPLWRCARLPYWLLPSLAAGHDHARTQRLAGVFEQAVAGDAAFLRALRSDDTRHALDEVAEYDAFRDGFLVLPTLQSIIATLPGGEDVDGLKKLLDPSTLPGRAARISLMTSGSNALYMAMSPPASPLLDSPIGFGRKAFRYSMPPTPIFRSDSTFPHYLP</sequence>
<organism evidence="1 2">
    <name type="scientific">Artomyces pyxidatus</name>
    <dbReference type="NCBI Taxonomy" id="48021"/>
    <lineage>
        <taxon>Eukaryota</taxon>
        <taxon>Fungi</taxon>
        <taxon>Dikarya</taxon>
        <taxon>Basidiomycota</taxon>
        <taxon>Agaricomycotina</taxon>
        <taxon>Agaricomycetes</taxon>
        <taxon>Russulales</taxon>
        <taxon>Auriscalpiaceae</taxon>
        <taxon>Artomyces</taxon>
    </lineage>
</organism>
<reference evidence="1" key="2">
    <citation type="journal article" date="2022" name="New Phytol.">
        <title>Evolutionary transition to the ectomycorrhizal habit in the genomes of a hyperdiverse lineage of mushroom-forming fungi.</title>
        <authorList>
            <person name="Looney B."/>
            <person name="Miyauchi S."/>
            <person name="Morin E."/>
            <person name="Drula E."/>
            <person name="Courty P.E."/>
            <person name="Kohler A."/>
            <person name="Kuo A."/>
            <person name="LaButti K."/>
            <person name="Pangilinan J."/>
            <person name="Lipzen A."/>
            <person name="Riley R."/>
            <person name="Andreopoulos W."/>
            <person name="He G."/>
            <person name="Johnson J."/>
            <person name="Nolan M."/>
            <person name="Tritt A."/>
            <person name="Barry K.W."/>
            <person name="Grigoriev I.V."/>
            <person name="Nagy L.G."/>
            <person name="Hibbett D."/>
            <person name="Henrissat B."/>
            <person name="Matheny P.B."/>
            <person name="Labbe J."/>
            <person name="Martin F.M."/>
        </authorList>
    </citation>
    <scope>NUCLEOTIDE SEQUENCE</scope>
    <source>
        <strain evidence="1">HHB10654</strain>
    </source>
</reference>
<name>A0ACB8T9X4_9AGAM</name>
<comment type="caution">
    <text evidence="1">The sequence shown here is derived from an EMBL/GenBank/DDBJ whole genome shotgun (WGS) entry which is preliminary data.</text>
</comment>